<evidence type="ECO:0000256" key="3">
    <source>
        <dbReference type="ARBA" id="ARBA00022676"/>
    </source>
</evidence>
<feature type="binding site" evidence="6">
    <location>
        <position position="111"/>
    </location>
    <ligand>
        <name>5-phospho-alpha-D-ribose 1-diphosphate</name>
        <dbReference type="ChEBI" id="CHEBI:58017"/>
        <note>ligand shared between dimeric partners</note>
    </ligand>
</feature>
<dbReference type="AlphaFoldDB" id="A0A484HR68"/>
<reference evidence="7" key="1">
    <citation type="submission" date="2019-01" db="EMBL/GenBank/DDBJ databases">
        <authorList>
            <consortium name="Genoscope - CEA"/>
            <person name="William W."/>
        </authorList>
    </citation>
    <scope>NUCLEOTIDE SEQUENCE</scope>
    <source>
        <strain evidence="7">CR-1</strain>
    </source>
</reference>
<dbReference type="Gene3D" id="3.40.50.2020">
    <property type="match status" value="1"/>
</dbReference>
<sequence>MAPKDMEKFQERPAARSLEKLAELFKRKGLAGPDGAFALPFNMKRVTYHPDGQLLIGAAVYETIRRMGLKPAAMGGMTTGADPVAIAAAFASRLKDDPIHAFVIRKKAKDHGIKGQVEGNAEPGDPVVMLDDFAVTGKTMIESVDIAKKTGLNVLAALILLDMSGGKALENIQAHVPRALALLTPKDF</sequence>
<gene>
    <name evidence="6" type="primary">pyrE</name>
    <name evidence="7" type="ORF">EPICR_80080</name>
</gene>
<keyword evidence="6" id="KW-0460">Magnesium</keyword>
<dbReference type="GO" id="GO:0000287">
    <property type="term" value="F:magnesium ion binding"/>
    <property type="evidence" value="ECO:0007669"/>
    <property type="project" value="UniProtKB-UniRule"/>
</dbReference>
<keyword evidence="3 6" id="KW-0328">Glycosyltransferase</keyword>
<dbReference type="EMBL" id="CAACVI010000051">
    <property type="protein sequence ID" value="VEN75387.1"/>
    <property type="molecule type" value="Genomic_DNA"/>
</dbReference>
<dbReference type="CDD" id="cd06223">
    <property type="entry name" value="PRTases_typeI"/>
    <property type="match status" value="1"/>
</dbReference>
<dbReference type="SUPFAM" id="SSF53271">
    <property type="entry name" value="PRTase-like"/>
    <property type="match status" value="1"/>
</dbReference>
<comment type="catalytic activity">
    <reaction evidence="6">
        <text>orotidine 5'-phosphate + diphosphate = orotate + 5-phospho-alpha-D-ribose 1-diphosphate</text>
        <dbReference type="Rhea" id="RHEA:10380"/>
        <dbReference type="ChEBI" id="CHEBI:30839"/>
        <dbReference type="ChEBI" id="CHEBI:33019"/>
        <dbReference type="ChEBI" id="CHEBI:57538"/>
        <dbReference type="ChEBI" id="CHEBI:58017"/>
        <dbReference type="EC" id="2.4.2.10"/>
    </reaction>
</comment>
<keyword evidence="4 6" id="KW-0808">Transferase</keyword>
<evidence type="ECO:0000256" key="6">
    <source>
        <dbReference type="HAMAP-Rule" id="MF_01208"/>
    </source>
</evidence>
<dbReference type="InterPro" id="IPR023031">
    <property type="entry name" value="OPRT"/>
</dbReference>
<name>A0A484HR68_9BACT</name>
<feature type="binding site" evidence="6">
    <location>
        <position position="109"/>
    </location>
    <ligand>
        <name>5-phospho-alpha-D-ribose 1-diphosphate</name>
        <dbReference type="ChEBI" id="CHEBI:58017"/>
        <note>ligand shared between dimeric partners</note>
    </ligand>
</feature>
<dbReference type="PANTHER" id="PTHR19278:SF9">
    <property type="entry name" value="URIDINE 5'-MONOPHOSPHATE SYNTHASE"/>
    <property type="match status" value="1"/>
</dbReference>
<feature type="binding site" evidence="6">
    <location>
        <position position="105"/>
    </location>
    <ligand>
        <name>5-phospho-alpha-D-ribose 1-diphosphate</name>
        <dbReference type="ChEBI" id="CHEBI:58017"/>
        <note>ligand shared between dimeric partners</note>
    </ligand>
</feature>
<evidence type="ECO:0000256" key="2">
    <source>
        <dbReference type="ARBA" id="ARBA00011971"/>
    </source>
</evidence>
<evidence type="ECO:0000256" key="4">
    <source>
        <dbReference type="ARBA" id="ARBA00022679"/>
    </source>
</evidence>
<feature type="binding site" description="in other chain" evidence="6">
    <location>
        <begin position="131"/>
        <end position="139"/>
    </location>
    <ligand>
        <name>5-phospho-alpha-D-ribose 1-diphosphate</name>
        <dbReference type="ChEBI" id="CHEBI:58017"/>
        <note>ligand shared between dimeric partners</note>
    </ligand>
</feature>
<dbReference type="HAMAP" id="MF_01208">
    <property type="entry name" value="PyrE"/>
    <property type="match status" value="1"/>
</dbReference>
<dbReference type="GO" id="GO:0044205">
    <property type="term" value="P:'de novo' UMP biosynthetic process"/>
    <property type="evidence" value="ECO:0007669"/>
    <property type="project" value="UniProtKB-UniRule"/>
</dbReference>
<dbReference type="UniPathway" id="UPA00070">
    <property type="reaction ID" value="UER00119"/>
</dbReference>
<dbReference type="GO" id="GO:0019856">
    <property type="term" value="P:pyrimidine nucleobase biosynthetic process"/>
    <property type="evidence" value="ECO:0007669"/>
    <property type="project" value="TreeGrafter"/>
</dbReference>
<comment type="function">
    <text evidence="6">Catalyzes the transfer of a ribosyl phosphate group from 5-phosphoribose 1-diphosphate to orotate, leading to the formation of orotidine monophosphate (OMP).</text>
</comment>
<proteinExistence type="inferred from homology"/>
<comment type="pathway">
    <text evidence="1 6">Pyrimidine metabolism; UMP biosynthesis via de novo pathway; UMP from orotate: step 1/2.</text>
</comment>
<dbReference type="PANTHER" id="PTHR19278">
    <property type="entry name" value="OROTATE PHOSPHORIBOSYLTRANSFERASE"/>
    <property type="match status" value="1"/>
</dbReference>
<keyword evidence="5 6" id="KW-0665">Pyrimidine biosynthesis</keyword>
<organism evidence="7">
    <name type="scientific">uncultured Desulfobacteraceae bacterium</name>
    <dbReference type="NCBI Taxonomy" id="218296"/>
    <lineage>
        <taxon>Bacteria</taxon>
        <taxon>Pseudomonadati</taxon>
        <taxon>Thermodesulfobacteriota</taxon>
        <taxon>Desulfobacteria</taxon>
        <taxon>Desulfobacterales</taxon>
        <taxon>Desulfobacteraceae</taxon>
        <taxon>environmental samples</taxon>
    </lineage>
</organism>
<dbReference type="InterPro" id="IPR000836">
    <property type="entry name" value="PRTase_dom"/>
</dbReference>
<comment type="subunit">
    <text evidence="6">Homodimer.</text>
</comment>
<evidence type="ECO:0000256" key="1">
    <source>
        <dbReference type="ARBA" id="ARBA00004889"/>
    </source>
</evidence>
<comment type="caution">
    <text evidence="6">Lacks conserved residue(s) required for the propagation of feature annotation.</text>
</comment>
<accession>A0A484HR68</accession>
<evidence type="ECO:0000313" key="7">
    <source>
        <dbReference type="EMBL" id="VEN75387.1"/>
    </source>
</evidence>
<protein>
    <recommendedName>
        <fullName evidence="2 6">Orotate phosphoribosyltransferase</fullName>
        <shortName evidence="6">OPRT</shortName>
        <shortName evidence="6">OPRTase</shortName>
        <ecNumber evidence="2 6">2.4.2.10</ecNumber>
    </recommendedName>
</protein>
<dbReference type="EC" id="2.4.2.10" evidence="2 6"/>
<dbReference type="InterPro" id="IPR029057">
    <property type="entry name" value="PRTase-like"/>
</dbReference>
<evidence type="ECO:0000256" key="5">
    <source>
        <dbReference type="ARBA" id="ARBA00022975"/>
    </source>
</evidence>
<comment type="cofactor">
    <cofactor evidence="6">
        <name>Mg(2+)</name>
        <dbReference type="ChEBI" id="CHEBI:18420"/>
    </cofactor>
</comment>
<comment type="similarity">
    <text evidence="6">Belongs to the purine/pyrimidine phosphoribosyltransferase family. PyrE subfamily.</text>
</comment>
<feature type="binding site" description="in other chain" evidence="6">
    <location>
        <position position="106"/>
    </location>
    <ligand>
        <name>5-phospho-alpha-D-ribose 1-diphosphate</name>
        <dbReference type="ChEBI" id="CHEBI:58017"/>
        <note>ligand shared between dimeric partners</note>
    </ligand>
</feature>
<dbReference type="GO" id="GO:0004588">
    <property type="term" value="F:orotate phosphoribosyltransferase activity"/>
    <property type="evidence" value="ECO:0007669"/>
    <property type="project" value="UniProtKB-UniRule"/>
</dbReference>